<keyword evidence="1" id="KW-1133">Transmembrane helix</keyword>
<feature type="transmembrane region" description="Helical" evidence="1">
    <location>
        <begin position="36"/>
        <end position="59"/>
    </location>
</feature>
<keyword evidence="1" id="KW-0812">Transmembrane</keyword>
<evidence type="ECO:0000313" key="3">
    <source>
        <dbReference type="Proteomes" id="UP000240493"/>
    </source>
</evidence>
<organism evidence="2 3">
    <name type="scientific">Trichoderma asperellum (strain ATCC 204424 / CBS 433.97 / NBRC 101777)</name>
    <dbReference type="NCBI Taxonomy" id="1042311"/>
    <lineage>
        <taxon>Eukaryota</taxon>
        <taxon>Fungi</taxon>
        <taxon>Dikarya</taxon>
        <taxon>Ascomycota</taxon>
        <taxon>Pezizomycotina</taxon>
        <taxon>Sordariomycetes</taxon>
        <taxon>Hypocreomycetidae</taxon>
        <taxon>Hypocreales</taxon>
        <taxon>Hypocreaceae</taxon>
        <taxon>Trichoderma</taxon>
    </lineage>
</organism>
<keyword evidence="1" id="KW-0472">Membrane</keyword>
<keyword evidence="3" id="KW-1185">Reference proteome</keyword>
<dbReference type="EMBL" id="KZ679273">
    <property type="protein sequence ID" value="PTB35727.1"/>
    <property type="molecule type" value="Genomic_DNA"/>
</dbReference>
<evidence type="ECO:0000313" key="2">
    <source>
        <dbReference type="EMBL" id="PTB35727.1"/>
    </source>
</evidence>
<protein>
    <submittedName>
        <fullName evidence="2">Uncharacterized protein</fullName>
    </submittedName>
</protein>
<dbReference type="Proteomes" id="UP000240493">
    <property type="component" value="Unassembled WGS sequence"/>
</dbReference>
<reference evidence="2 3" key="1">
    <citation type="submission" date="2016-07" db="EMBL/GenBank/DDBJ databases">
        <title>Multiple horizontal gene transfer events from other fungi enriched the ability of initially mycotrophic Trichoderma (Ascomycota) to feed on dead plant biomass.</title>
        <authorList>
            <consortium name="DOE Joint Genome Institute"/>
            <person name="Aerts A."/>
            <person name="Atanasova L."/>
            <person name="Chenthamara K."/>
            <person name="Zhang J."/>
            <person name="Grujic M."/>
            <person name="Henrissat B."/>
            <person name="Kuo A."/>
            <person name="Salamov A."/>
            <person name="Lipzen A."/>
            <person name="Labutti K."/>
            <person name="Barry K."/>
            <person name="Miao Y."/>
            <person name="Rahimi M.J."/>
            <person name="Shen Q."/>
            <person name="Grigoriev I.V."/>
            <person name="Kubicek C.P."/>
            <person name="Druzhinina I.S."/>
        </authorList>
    </citation>
    <scope>NUCLEOTIDE SEQUENCE [LARGE SCALE GENOMIC DNA]</scope>
    <source>
        <strain evidence="2 3">CBS 433.97</strain>
    </source>
</reference>
<proteinExistence type="predicted"/>
<sequence length="106" mass="12062">MDKGDNARYQAREAARLGGGPGHSVVPFLRAAANPVLWTFFFFFFLFFFYSPCSTIWRFDMNPSAVDGMQWRRAVLDSSFLAASGWCRRFGERHGPIAGLEGCRRE</sequence>
<evidence type="ECO:0000256" key="1">
    <source>
        <dbReference type="SAM" id="Phobius"/>
    </source>
</evidence>
<dbReference type="AlphaFoldDB" id="A0A2T3YT66"/>
<accession>A0A2T3YT66</accession>
<gene>
    <name evidence="2" type="ORF">M441DRAFT_292947</name>
</gene>
<name>A0A2T3YT66_TRIA4</name>